<dbReference type="CDD" id="cd01040">
    <property type="entry name" value="Mb-like"/>
    <property type="match status" value="1"/>
</dbReference>
<gene>
    <name evidence="12" type="primary">106056885</name>
</gene>
<proteinExistence type="inferred from homology"/>
<dbReference type="KEGG" id="bgt:106056885"/>
<keyword evidence="6" id="KW-0408">Iron</keyword>
<keyword evidence="3 9" id="KW-0349">Heme</keyword>
<dbReference type="PROSITE" id="PS01033">
    <property type="entry name" value="GLOBIN"/>
    <property type="match status" value="1"/>
</dbReference>
<sequence>MGCAQGKQTFGVEMCEGIDSYVTPKEKELLRSSWNIVSQDISGVGMNIFKKLFDIETDLMKLFKRMLTKGETGQVVVDSIRLEGHATGVLRQIGLVVENMDNNSALTTTLIALGEVHANYRVRPEMLPLLWPAIRDALKIACEDEFTHQMELAWKHLYDFVTCHLSEGMVIAHLKGKRDSFVLSYESSSLLLSPQQDSQNSSSQNQPRNSSSQNQPQNSNSQNQSLME</sequence>
<dbReference type="InterPro" id="IPR044399">
    <property type="entry name" value="Mb-like_M"/>
</dbReference>
<evidence type="ECO:0000313" key="12">
    <source>
        <dbReference type="EnsemblMetazoa" id="BGLB020466-PA"/>
    </source>
</evidence>
<dbReference type="Proteomes" id="UP000076420">
    <property type="component" value="Unassembled WGS sequence"/>
</dbReference>
<reference evidence="12" key="1">
    <citation type="submission" date="2020-05" db="UniProtKB">
        <authorList>
            <consortium name="EnsemblMetazoa"/>
        </authorList>
    </citation>
    <scope>IDENTIFICATION</scope>
    <source>
        <strain evidence="12">BB02</strain>
    </source>
</reference>
<evidence type="ECO:0000256" key="2">
    <source>
        <dbReference type="ARBA" id="ARBA00022448"/>
    </source>
</evidence>
<keyword evidence="2 9" id="KW-0813">Transport</keyword>
<evidence type="ECO:0000256" key="4">
    <source>
        <dbReference type="ARBA" id="ARBA00022621"/>
    </source>
</evidence>
<evidence type="ECO:0000256" key="5">
    <source>
        <dbReference type="ARBA" id="ARBA00022723"/>
    </source>
</evidence>
<keyword evidence="7" id="KW-0514">Muscle protein</keyword>
<dbReference type="InterPro" id="IPR009050">
    <property type="entry name" value="Globin-like_sf"/>
</dbReference>
<accession>A0A2C9KJS1</accession>
<evidence type="ECO:0000313" key="13">
    <source>
        <dbReference type="Proteomes" id="UP000076420"/>
    </source>
</evidence>
<comment type="similarity">
    <text evidence="9">Belongs to the globin family.</text>
</comment>
<dbReference type="EnsemblMetazoa" id="BGLB020466-RA">
    <property type="protein sequence ID" value="BGLB020466-PA"/>
    <property type="gene ID" value="BGLB020466"/>
</dbReference>
<dbReference type="SUPFAM" id="SSF46458">
    <property type="entry name" value="Globin-like"/>
    <property type="match status" value="1"/>
</dbReference>
<evidence type="ECO:0000256" key="8">
    <source>
        <dbReference type="ARBA" id="ARBA00030087"/>
    </source>
</evidence>
<keyword evidence="4 9" id="KW-0561">Oxygen transport</keyword>
<dbReference type="VEuPathDB" id="VectorBase:BGLB020466"/>
<dbReference type="GO" id="GO:0046872">
    <property type="term" value="F:metal ion binding"/>
    <property type="evidence" value="ECO:0007669"/>
    <property type="project" value="UniProtKB-KW"/>
</dbReference>
<evidence type="ECO:0000256" key="6">
    <source>
        <dbReference type="ARBA" id="ARBA00023004"/>
    </source>
</evidence>
<dbReference type="VEuPathDB" id="VectorBase:BGLAX_038348"/>
<evidence type="ECO:0000256" key="10">
    <source>
        <dbReference type="SAM" id="MobiDB-lite"/>
    </source>
</evidence>
<evidence type="ECO:0000256" key="7">
    <source>
        <dbReference type="ARBA" id="ARBA00023179"/>
    </source>
</evidence>
<dbReference type="GO" id="GO:0005344">
    <property type="term" value="F:oxygen carrier activity"/>
    <property type="evidence" value="ECO:0007669"/>
    <property type="project" value="UniProtKB-KW"/>
</dbReference>
<evidence type="ECO:0000256" key="3">
    <source>
        <dbReference type="ARBA" id="ARBA00022617"/>
    </source>
</evidence>
<organism evidence="12 13">
    <name type="scientific">Biomphalaria glabrata</name>
    <name type="common">Bloodfluke planorb</name>
    <name type="synonym">Freshwater snail</name>
    <dbReference type="NCBI Taxonomy" id="6526"/>
    <lineage>
        <taxon>Eukaryota</taxon>
        <taxon>Metazoa</taxon>
        <taxon>Spiralia</taxon>
        <taxon>Lophotrochozoa</taxon>
        <taxon>Mollusca</taxon>
        <taxon>Gastropoda</taxon>
        <taxon>Heterobranchia</taxon>
        <taxon>Euthyneura</taxon>
        <taxon>Panpulmonata</taxon>
        <taxon>Hygrophila</taxon>
        <taxon>Lymnaeoidea</taxon>
        <taxon>Planorbidae</taxon>
        <taxon>Biomphalaria</taxon>
    </lineage>
</organism>
<dbReference type="Pfam" id="PF00042">
    <property type="entry name" value="Globin"/>
    <property type="match status" value="1"/>
</dbReference>
<dbReference type="GO" id="GO:0019825">
    <property type="term" value="F:oxygen binding"/>
    <property type="evidence" value="ECO:0007669"/>
    <property type="project" value="InterPro"/>
</dbReference>
<protein>
    <recommendedName>
        <fullName evidence="1">Globin</fullName>
    </recommendedName>
    <alternativeName>
        <fullName evidence="8">Myoglobin</fullName>
    </alternativeName>
</protein>
<dbReference type="RefSeq" id="XP_013069250.2">
    <property type="nucleotide sequence ID" value="XM_013213796.2"/>
</dbReference>
<name>A0A2C9KJS1_BIOGL</name>
<dbReference type="AlphaFoldDB" id="A0A2C9KJS1"/>
<dbReference type="InterPro" id="IPR000971">
    <property type="entry name" value="Globin"/>
</dbReference>
<dbReference type="Gene3D" id="1.10.490.10">
    <property type="entry name" value="Globins"/>
    <property type="match status" value="1"/>
</dbReference>
<feature type="domain" description="Globin" evidence="11">
    <location>
        <begin position="21"/>
        <end position="170"/>
    </location>
</feature>
<dbReference type="InterPro" id="IPR012292">
    <property type="entry name" value="Globin/Proto"/>
</dbReference>
<dbReference type="InterPro" id="IPR050532">
    <property type="entry name" value="Globin-like_OT"/>
</dbReference>
<dbReference type="GO" id="GO:0020037">
    <property type="term" value="F:heme binding"/>
    <property type="evidence" value="ECO:0007669"/>
    <property type="project" value="InterPro"/>
</dbReference>
<dbReference type="STRING" id="6526.A0A2C9KJS1"/>
<evidence type="ECO:0000259" key="11">
    <source>
        <dbReference type="PROSITE" id="PS01033"/>
    </source>
</evidence>
<dbReference type="PANTHER" id="PTHR46458">
    <property type="entry name" value="BLR2807 PROTEIN"/>
    <property type="match status" value="1"/>
</dbReference>
<dbReference type="PANTHER" id="PTHR46458:SF1">
    <property type="entry name" value="GEO09476P1"/>
    <property type="match status" value="1"/>
</dbReference>
<evidence type="ECO:0000256" key="1">
    <source>
        <dbReference type="ARBA" id="ARBA00013895"/>
    </source>
</evidence>
<feature type="region of interest" description="Disordered" evidence="10">
    <location>
        <begin position="193"/>
        <end position="228"/>
    </location>
</feature>
<dbReference type="OrthoDB" id="436496at2759"/>
<keyword evidence="5" id="KW-0479">Metal-binding</keyword>
<evidence type="ECO:0000256" key="9">
    <source>
        <dbReference type="RuleBase" id="RU000356"/>
    </source>
</evidence>